<evidence type="ECO:0000313" key="1">
    <source>
        <dbReference type="EMBL" id="UPW41870.1"/>
    </source>
</evidence>
<accession>A0A976N349</accession>
<dbReference type="EMBL" id="OM869684">
    <property type="protein sequence ID" value="UPW41870.1"/>
    <property type="molecule type" value="Genomic_DNA"/>
</dbReference>
<protein>
    <submittedName>
        <fullName evidence="1">Uncharacterized protein</fullName>
    </submittedName>
</protein>
<organism evidence="1">
    <name type="scientific">Peromfec virus RodF5_5</name>
    <dbReference type="NCBI Taxonomy" id="2929341"/>
    <lineage>
        <taxon>Viruses</taxon>
        <taxon>Monodnaviria</taxon>
        <taxon>Sangervirae</taxon>
        <taxon>Phixviricota</taxon>
        <taxon>Malgrandaviricetes</taxon>
        <taxon>Petitvirales</taxon>
        <taxon>Microviridae</taxon>
    </lineage>
</organism>
<name>A0A976N349_9VIRU</name>
<sequence>MISRLKRSIARVVTTNLPRVRVHGGLALSPAQMLDLSQSGVPIASQMSSDNFVDGDSTNDMSLDPMLMRGVDINDAWELQMTSRKNLRNANLRDISNYSN</sequence>
<reference evidence="1" key="1">
    <citation type="submission" date="2022-02" db="EMBL/GenBank/DDBJ databases">
        <title>Towards deciphering the DNA virus diversity associated with rodent species in the families Cricetidae and Heteromyidae.</title>
        <authorList>
            <person name="Lund M."/>
            <person name="Larsen B.B."/>
            <person name="Gryseels S."/>
            <person name="Kraberger S."/>
            <person name="Rowsey D.M."/>
            <person name="Steger L."/>
            <person name="Yule K.M."/>
            <person name="Upham N.S."/>
            <person name="Worobey M."/>
            <person name="Van Doorslaer K."/>
            <person name="Varsani A."/>
        </authorList>
    </citation>
    <scope>NUCLEOTIDE SEQUENCE</scope>
    <source>
        <strain evidence="1">NeonRodF5_5</strain>
    </source>
</reference>
<proteinExistence type="predicted"/>